<dbReference type="Proteomes" id="UP001218188">
    <property type="component" value="Unassembled WGS sequence"/>
</dbReference>
<dbReference type="EMBL" id="JARJCM010000066">
    <property type="protein sequence ID" value="KAJ7033244.1"/>
    <property type="molecule type" value="Genomic_DNA"/>
</dbReference>
<sequence length="136" mass="15448">MEEVFKRRAKKTRLAAVPGGSLPLRTSPLGLIWDHTNWSCGYDCLLTPLTHIWRTNPEKWTFVLNNFNPILGTWAINIRTDFHTPEKPRDIVRAVLHHGNPQNFPMGAYGLRLDDLLGALSNNASYGAARTYCERC</sequence>
<reference evidence="1" key="1">
    <citation type="submission" date="2023-03" db="EMBL/GenBank/DDBJ databases">
        <title>Massive genome expansion in bonnet fungi (Mycena s.s.) driven by repeated elements and novel gene families across ecological guilds.</title>
        <authorList>
            <consortium name="Lawrence Berkeley National Laboratory"/>
            <person name="Harder C.B."/>
            <person name="Miyauchi S."/>
            <person name="Viragh M."/>
            <person name="Kuo A."/>
            <person name="Thoen E."/>
            <person name="Andreopoulos B."/>
            <person name="Lu D."/>
            <person name="Skrede I."/>
            <person name="Drula E."/>
            <person name="Henrissat B."/>
            <person name="Morin E."/>
            <person name="Kohler A."/>
            <person name="Barry K."/>
            <person name="LaButti K."/>
            <person name="Morin E."/>
            <person name="Salamov A."/>
            <person name="Lipzen A."/>
            <person name="Mereny Z."/>
            <person name="Hegedus B."/>
            <person name="Baldrian P."/>
            <person name="Stursova M."/>
            <person name="Weitz H."/>
            <person name="Taylor A."/>
            <person name="Grigoriev I.V."/>
            <person name="Nagy L.G."/>
            <person name="Martin F."/>
            <person name="Kauserud H."/>
        </authorList>
    </citation>
    <scope>NUCLEOTIDE SEQUENCE</scope>
    <source>
        <strain evidence="1">CBHHK200</strain>
    </source>
</reference>
<gene>
    <name evidence="1" type="ORF">C8F04DRAFT_957852</name>
</gene>
<proteinExistence type="predicted"/>
<evidence type="ECO:0000313" key="2">
    <source>
        <dbReference type="Proteomes" id="UP001218188"/>
    </source>
</evidence>
<name>A0AAD6SSG9_9AGAR</name>
<protein>
    <submittedName>
        <fullName evidence="1">Uncharacterized protein</fullName>
    </submittedName>
</protein>
<comment type="caution">
    <text evidence="1">The sequence shown here is derived from an EMBL/GenBank/DDBJ whole genome shotgun (WGS) entry which is preliminary data.</text>
</comment>
<organism evidence="1 2">
    <name type="scientific">Mycena alexandri</name>
    <dbReference type="NCBI Taxonomy" id="1745969"/>
    <lineage>
        <taxon>Eukaryota</taxon>
        <taxon>Fungi</taxon>
        <taxon>Dikarya</taxon>
        <taxon>Basidiomycota</taxon>
        <taxon>Agaricomycotina</taxon>
        <taxon>Agaricomycetes</taxon>
        <taxon>Agaricomycetidae</taxon>
        <taxon>Agaricales</taxon>
        <taxon>Marasmiineae</taxon>
        <taxon>Mycenaceae</taxon>
        <taxon>Mycena</taxon>
    </lineage>
</organism>
<dbReference type="AlphaFoldDB" id="A0AAD6SSG9"/>
<evidence type="ECO:0000313" key="1">
    <source>
        <dbReference type="EMBL" id="KAJ7033244.1"/>
    </source>
</evidence>
<feature type="non-terminal residue" evidence="1">
    <location>
        <position position="136"/>
    </location>
</feature>
<keyword evidence="2" id="KW-1185">Reference proteome</keyword>
<accession>A0AAD6SSG9</accession>